<dbReference type="EMBL" id="HBFB01019234">
    <property type="protein sequence ID" value="CAD8682652.1"/>
    <property type="molecule type" value="Transcribed_RNA"/>
</dbReference>
<accession>A0A7S0RNX9</accession>
<sequence>MPGKGRTTISKDVQIDPPGSTAGDTDPAVWKFTNLNRVPGLNADYLQSLDGGSATLCMEINPRPGCATLNELCDGETASHTTGRCVWGCGRCLTPPRPAAPPPTTRAASPSSCRGTVTVLLSSPAWLMSGRAGRK</sequence>
<organism evidence="2">
    <name type="scientific">Chlamydomonas leiostraca</name>
    <dbReference type="NCBI Taxonomy" id="1034604"/>
    <lineage>
        <taxon>Eukaryota</taxon>
        <taxon>Viridiplantae</taxon>
        <taxon>Chlorophyta</taxon>
        <taxon>core chlorophytes</taxon>
        <taxon>Chlorophyceae</taxon>
        <taxon>CS clade</taxon>
        <taxon>Chlamydomonadales</taxon>
        <taxon>Chlamydomonadaceae</taxon>
        <taxon>Chlamydomonas</taxon>
    </lineage>
</organism>
<reference evidence="2" key="1">
    <citation type="submission" date="2021-01" db="EMBL/GenBank/DDBJ databases">
        <authorList>
            <person name="Corre E."/>
            <person name="Pelletier E."/>
            <person name="Niang G."/>
            <person name="Scheremetjew M."/>
            <person name="Finn R."/>
            <person name="Kale V."/>
            <person name="Holt S."/>
            <person name="Cochrane G."/>
            <person name="Meng A."/>
            <person name="Brown T."/>
            <person name="Cohen L."/>
        </authorList>
    </citation>
    <scope>NUCLEOTIDE SEQUENCE</scope>
    <source>
        <strain evidence="2">SAG 11-49</strain>
    </source>
</reference>
<gene>
    <name evidence="2" type="ORF">CLEI1391_LOCUS10801</name>
</gene>
<dbReference type="AlphaFoldDB" id="A0A7S0RNX9"/>
<evidence type="ECO:0000313" key="2">
    <source>
        <dbReference type="EMBL" id="CAD8682652.1"/>
    </source>
</evidence>
<protein>
    <submittedName>
        <fullName evidence="2">Uncharacterized protein</fullName>
    </submittedName>
</protein>
<feature type="region of interest" description="Disordered" evidence="1">
    <location>
        <begin position="1"/>
        <end position="26"/>
    </location>
</feature>
<evidence type="ECO:0000256" key="1">
    <source>
        <dbReference type="SAM" id="MobiDB-lite"/>
    </source>
</evidence>
<proteinExistence type="predicted"/>
<name>A0A7S0RNX9_9CHLO</name>